<proteinExistence type="predicted"/>
<evidence type="ECO:0000256" key="5">
    <source>
        <dbReference type="SAM" id="MobiDB-lite"/>
    </source>
</evidence>
<dbReference type="GO" id="GO:0005886">
    <property type="term" value="C:plasma membrane"/>
    <property type="evidence" value="ECO:0007669"/>
    <property type="project" value="TreeGrafter"/>
</dbReference>
<dbReference type="PANTHER" id="PTHR47870">
    <property type="entry name" value="CYTOCHROME C-TYPE BIOGENESIS PROTEIN CCMH"/>
    <property type="match status" value="1"/>
</dbReference>
<dbReference type="SMART" id="SM00028">
    <property type="entry name" value="TPR"/>
    <property type="match status" value="2"/>
</dbReference>
<comment type="subcellular location">
    <subcellularLocation>
        <location evidence="1">Cell envelope</location>
    </subcellularLocation>
</comment>
<dbReference type="EMBL" id="MDTQ01000001">
    <property type="protein sequence ID" value="ODC04127.1"/>
    <property type="molecule type" value="Genomic_DNA"/>
</dbReference>
<keyword evidence="6" id="KW-0472">Membrane</keyword>
<dbReference type="InterPro" id="IPR051263">
    <property type="entry name" value="C-type_cytochrome_biogenesis"/>
</dbReference>
<feature type="domain" description="Cytochrome c-type biogenesis protein H TPR" evidence="8">
    <location>
        <begin position="142"/>
        <end position="262"/>
    </location>
</feature>
<keyword evidence="10" id="KW-1185">Reference proteome</keyword>
<dbReference type="InterPro" id="IPR017560">
    <property type="entry name" value="Cyt_c_biogenesis_CcmI"/>
</dbReference>
<keyword evidence="6" id="KW-0812">Transmembrane</keyword>
<accession>A0A1E2VAW2</accession>
<evidence type="ECO:0000313" key="9">
    <source>
        <dbReference type="EMBL" id="ODC04127.1"/>
    </source>
</evidence>
<protein>
    <submittedName>
        <fullName evidence="9">C-type cytochrome biogenesis protein CcmI</fullName>
    </submittedName>
</protein>
<dbReference type="PANTHER" id="PTHR47870:SF4">
    <property type="entry name" value="CYTOCHROME C-TYPE BIOGENESIS PROTEIN CYCH"/>
    <property type="match status" value="1"/>
</dbReference>
<keyword evidence="6" id="KW-1133">Transmembrane helix</keyword>
<dbReference type="AlphaFoldDB" id="A0A1E2VAW2"/>
<name>A0A1E2VAW2_9GAMM</name>
<organism evidence="9 10">
    <name type="scientific">Terasakiispira papahanaumokuakeensis</name>
    <dbReference type="NCBI Taxonomy" id="197479"/>
    <lineage>
        <taxon>Bacteria</taxon>
        <taxon>Pseudomonadati</taxon>
        <taxon>Pseudomonadota</taxon>
        <taxon>Gammaproteobacteria</taxon>
        <taxon>Oceanospirillales</taxon>
        <taxon>Terasakiispira</taxon>
    </lineage>
</organism>
<dbReference type="STRING" id="197479.BFW38_11920"/>
<feature type="transmembrane region" description="Helical" evidence="6">
    <location>
        <begin position="6"/>
        <end position="24"/>
    </location>
</feature>
<dbReference type="InterPro" id="IPR056413">
    <property type="entry name" value="TPR_CcmH_CycH"/>
</dbReference>
<evidence type="ECO:0000256" key="4">
    <source>
        <dbReference type="ARBA" id="ARBA00022803"/>
    </source>
</evidence>
<evidence type="ECO:0000256" key="3">
    <source>
        <dbReference type="ARBA" id="ARBA00022748"/>
    </source>
</evidence>
<keyword evidence="3" id="KW-0201">Cytochrome c-type biogenesis</keyword>
<dbReference type="Pfam" id="PF23914">
    <property type="entry name" value="TPR_CcmH_CycH"/>
    <property type="match status" value="1"/>
</dbReference>
<keyword evidence="4" id="KW-0802">TPR repeat</keyword>
<dbReference type="RefSeq" id="WP_068998993.1">
    <property type="nucleotide sequence ID" value="NZ_MDTQ01000001.1"/>
</dbReference>
<dbReference type="Proteomes" id="UP000094291">
    <property type="component" value="Unassembled WGS sequence"/>
</dbReference>
<sequence length="411" mass="45504">MSSLWIGLSLLVVMAVLVLLLAVWRWPRLQQRLISEHKARNAENVRLFQQKLAALEQAHAAGELDAPAYQQQRHELEDSLLADTEQEAAAEWRSGSNKTAMMGVVVVALSMILGAAGLYRHWGGADEVAAYFTHQQLVAEGQQDFGKLLKRLEQTVEEHPDDPQGWSLLARIYLDMGRYEQGGQALEQIMRLQGRQPVFLAQTAQAYYFADQRQMSSRVKTLIDEALEANPSQSQALSLLGMHAYQSEQWASALDYWERALASAQSPEAEKALTEGVNELRIRLGQAPLQAQASFAVKVDLSNRARMAVSEDDVVYVLARRPDLPMPLAVARLKVSDLPTTVVLDDGQAMSPQARLSQAEQVLVQARVSRHGDPKAQPGDWQGGSDTPLAVDGRQEVNIVIDQRLETDPAS</sequence>
<evidence type="ECO:0000256" key="1">
    <source>
        <dbReference type="ARBA" id="ARBA00004196"/>
    </source>
</evidence>
<comment type="caution">
    <text evidence="9">The sequence shown here is derived from an EMBL/GenBank/DDBJ whole genome shotgun (WGS) entry which is preliminary data.</text>
</comment>
<dbReference type="OrthoDB" id="9776053at2"/>
<evidence type="ECO:0000313" key="10">
    <source>
        <dbReference type="Proteomes" id="UP000094291"/>
    </source>
</evidence>
<feature type="region of interest" description="Disordered" evidence="5">
    <location>
        <begin position="369"/>
        <end position="389"/>
    </location>
</feature>
<feature type="domain" description="Cytochrome c-type biogenesis protein H Ig-like" evidence="7">
    <location>
        <begin position="296"/>
        <end position="402"/>
    </location>
</feature>
<dbReference type="InterPro" id="IPR011990">
    <property type="entry name" value="TPR-like_helical_dom_sf"/>
</dbReference>
<keyword evidence="2" id="KW-0677">Repeat</keyword>
<dbReference type="SUPFAM" id="SSF48452">
    <property type="entry name" value="TPR-like"/>
    <property type="match status" value="1"/>
</dbReference>
<dbReference type="GO" id="GO:0030313">
    <property type="term" value="C:cell envelope"/>
    <property type="evidence" value="ECO:0007669"/>
    <property type="project" value="UniProtKB-SubCell"/>
</dbReference>
<dbReference type="InterPro" id="IPR056412">
    <property type="entry name" value="Ig_CycH"/>
</dbReference>
<reference evidence="9 10" key="1">
    <citation type="submission" date="2016-08" db="EMBL/GenBank/DDBJ databases">
        <authorList>
            <person name="Seilhamer J.J."/>
        </authorList>
    </citation>
    <scope>NUCLEOTIDE SEQUENCE [LARGE SCALE GENOMIC DNA]</scope>
    <source>
        <strain evidence="9 10">PH27A</strain>
    </source>
</reference>
<evidence type="ECO:0000259" key="7">
    <source>
        <dbReference type="Pfam" id="PF23892"/>
    </source>
</evidence>
<gene>
    <name evidence="9" type="ORF">BFW38_11920</name>
</gene>
<evidence type="ECO:0000256" key="2">
    <source>
        <dbReference type="ARBA" id="ARBA00022737"/>
    </source>
</evidence>
<feature type="transmembrane region" description="Helical" evidence="6">
    <location>
        <begin position="100"/>
        <end position="119"/>
    </location>
</feature>
<dbReference type="GO" id="GO:0017004">
    <property type="term" value="P:cytochrome complex assembly"/>
    <property type="evidence" value="ECO:0007669"/>
    <property type="project" value="UniProtKB-KW"/>
</dbReference>
<evidence type="ECO:0000259" key="8">
    <source>
        <dbReference type="Pfam" id="PF23914"/>
    </source>
</evidence>
<dbReference type="NCBIfam" id="TIGR03142">
    <property type="entry name" value="cytochro_ccmI"/>
    <property type="match status" value="1"/>
</dbReference>
<evidence type="ECO:0000256" key="6">
    <source>
        <dbReference type="SAM" id="Phobius"/>
    </source>
</evidence>
<dbReference type="InterPro" id="IPR019734">
    <property type="entry name" value="TPR_rpt"/>
</dbReference>
<dbReference type="Gene3D" id="1.25.40.10">
    <property type="entry name" value="Tetratricopeptide repeat domain"/>
    <property type="match status" value="1"/>
</dbReference>
<dbReference type="Pfam" id="PF23892">
    <property type="entry name" value="Ig_CycH"/>
    <property type="match status" value="1"/>
</dbReference>